<dbReference type="Pfam" id="PF19305">
    <property type="entry name" value="MmgE_PrpD_C"/>
    <property type="match status" value="1"/>
</dbReference>
<feature type="domain" description="MmgE/PrpD C-terminal" evidence="3">
    <location>
        <begin position="274"/>
        <end position="434"/>
    </location>
</feature>
<dbReference type="SUPFAM" id="SSF103378">
    <property type="entry name" value="2-methylcitrate dehydratase PrpD"/>
    <property type="match status" value="1"/>
</dbReference>
<dbReference type="InterPro" id="IPR042183">
    <property type="entry name" value="MmgE/PrpD_sf_1"/>
</dbReference>
<evidence type="ECO:0000313" key="5">
    <source>
        <dbReference type="Proteomes" id="UP000196573"/>
    </source>
</evidence>
<dbReference type="PANTHER" id="PTHR16943:SF8">
    <property type="entry name" value="2-METHYLCITRATE DEHYDRATASE"/>
    <property type="match status" value="1"/>
</dbReference>
<dbReference type="PANTHER" id="PTHR16943">
    <property type="entry name" value="2-METHYLCITRATE DEHYDRATASE-RELATED"/>
    <property type="match status" value="1"/>
</dbReference>
<dbReference type="AlphaFoldDB" id="A0A1X7AN99"/>
<dbReference type="InterPro" id="IPR045337">
    <property type="entry name" value="MmgE_PrpD_C"/>
</dbReference>
<organism evidence="4 5">
    <name type="scientific">Parendozoicomonas haliclonae</name>
    <dbReference type="NCBI Taxonomy" id="1960125"/>
    <lineage>
        <taxon>Bacteria</taxon>
        <taxon>Pseudomonadati</taxon>
        <taxon>Pseudomonadota</taxon>
        <taxon>Gammaproteobacteria</taxon>
        <taxon>Oceanospirillales</taxon>
        <taxon>Endozoicomonadaceae</taxon>
        <taxon>Parendozoicomonas</taxon>
    </lineage>
</organism>
<evidence type="ECO:0000256" key="1">
    <source>
        <dbReference type="ARBA" id="ARBA00006174"/>
    </source>
</evidence>
<dbReference type="InterPro" id="IPR042188">
    <property type="entry name" value="MmgE/PrpD_sf_2"/>
</dbReference>
<dbReference type="InterPro" id="IPR036148">
    <property type="entry name" value="MmgE/PrpD_sf"/>
</dbReference>
<reference evidence="4 5" key="1">
    <citation type="submission" date="2017-03" db="EMBL/GenBank/DDBJ databases">
        <authorList>
            <person name="Afonso C.L."/>
            <person name="Miller P.J."/>
            <person name="Scott M.A."/>
            <person name="Spackman E."/>
            <person name="Goraichik I."/>
            <person name="Dimitrov K.M."/>
            <person name="Suarez D.L."/>
            <person name="Swayne D.E."/>
        </authorList>
    </citation>
    <scope>NUCLEOTIDE SEQUENCE [LARGE SCALE GENOMIC DNA]</scope>
    <source>
        <strain evidence="4">SB41UT1</strain>
    </source>
</reference>
<dbReference type="Pfam" id="PF03972">
    <property type="entry name" value="MmgE_PrpD_N"/>
    <property type="match status" value="1"/>
</dbReference>
<name>A0A1X7AN99_9GAMM</name>
<dbReference type="OrthoDB" id="9795089at2"/>
<dbReference type="RefSeq" id="WP_087110684.1">
    <property type="nucleotide sequence ID" value="NZ_CBCSCN010000006.1"/>
</dbReference>
<keyword evidence="5" id="KW-1185">Reference proteome</keyword>
<accession>A0A1X7AN99</accession>
<dbReference type="GO" id="GO:0016829">
    <property type="term" value="F:lyase activity"/>
    <property type="evidence" value="ECO:0007669"/>
    <property type="project" value="InterPro"/>
</dbReference>
<dbReference type="Gene3D" id="3.30.1330.120">
    <property type="entry name" value="2-methylcitrate dehydratase PrpD"/>
    <property type="match status" value="1"/>
</dbReference>
<dbReference type="InterPro" id="IPR005656">
    <property type="entry name" value="MmgE_PrpD"/>
</dbReference>
<gene>
    <name evidence="4" type="ORF">EHSB41UT_02669</name>
</gene>
<feature type="domain" description="MmgE/PrpD N-terminal" evidence="2">
    <location>
        <begin position="14"/>
        <end position="248"/>
    </location>
</feature>
<dbReference type="Proteomes" id="UP000196573">
    <property type="component" value="Unassembled WGS sequence"/>
</dbReference>
<evidence type="ECO:0000259" key="2">
    <source>
        <dbReference type="Pfam" id="PF03972"/>
    </source>
</evidence>
<comment type="similarity">
    <text evidence="1">Belongs to the PrpD family.</text>
</comment>
<evidence type="ECO:0000259" key="3">
    <source>
        <dbReference type="Pfam" id="PF19305"/>
    </source>
</evidence>
<dbReference type="Gene3D" id="1.10.4100.10">
    <property type="entry name" value="2-methylcitrate dehydratase PrpD"/>
    <property type="match status" value="1"/>
</dbReference>
<sequence>MADLEKNSGTVLEQAAGFVSQVSYDDLPQSVVEISKRALIDYVGVTLAGADMPVSTQVQAFSELQSTAGDIAVFGTDKVYNASHAALCNGTASHALDFDDVSWTTIGHPTVSVAPVSFACAQQKGLTGKDVILSYAAGVEVMHKIAGLVMPQTSDKGWHTTPVFGCIGAAAASAWLYKMPEEETRNALGLAVTMASGVRANFGTRTKAFHAGWSAYNGIQAAMFAQAGINSHPNAIEGQDGFAQTFAGMELRVGDVGYGKDWDLDTAGLVFKQYPCCSGSHPAINAFDDLLKEKPFSLEDVDSIHVGVSLLGPRELVSNHPINAVQAKFSMQYALASRLIYGQVSLTEFTDEKVMADDVQNLIPRITMEVDEDLAKLGFIGTAPAKIRVRLKSGEELYTSCDLAKGNPEKPLTDEELSAKFMACAAPVIGENKAMALLEKLFILEQIDSLDEVLEVMVPN</sequence>
<protein>
    <submittedName>
        <fullName evidence="4">2-methylcitrate dehydratase</fullName>
    </submittedName>
</protein>
<proteinExistence type="inferred from homology"/>
<dbReference type="EMBL" id="FWPT01000006">
    <property type="protein sequence ID" value="SMA48252.1"/>
    <property type="molecule type" value="Genomic_DNA"/>
</dbReference>
<evidence type="ECO:0000313" key="4">
    <source>
        <dbReference type="EMBL" id="SMA48252.1"/>
    </source>
</evidence>
<dbReference type="InterPro" id="IPR045336">
    <property type="entry name" value="MmgE_PrpD_N"/>
</dbReference>